<comment type="catalytic activity">
    <reaction evidence="10">
        <text>(2R)-2-phosphoglycerate = phosphoenolpyruvate + H2O</text>
        <dbReference type="Rhea" id="RHEA:10164"/>
        <dbReference type="ChEBI" id="CHEBI:15377"/>
        <dbReference type="ChEBI" id="CHEBI:58289"/>
        <dbReference type="ChEBI" id="CHEBI:58702"/>
        <dbReference type="EC" id="4.2.1.11"/>
    </reaction>
</comment>
<dbReference type="PROSITE" id="PS00164">
    <property type="entry name" value="ENOLASE"/>
    <property type="match status" value="1"/>
</dbReference>
<keyword evidence="14" id="KW-1185">Reference proteome</keyword>
<evidence type="ECO:0000256" key="1">
    <source>
        <dbReference type="ARBA" id="ARBA00005031"/>
    </source>
</evidence>
<feature type="active site" description="Proton donor" evidence="10">
    <location>
        <position position="204"/>
    </location>
</feature>
<dbReference type="SUPFAM" id="SSF51604">
    <property type="entry name" value="Enolase C-terminal domain-like"/>
    <property type="match status" value="1"/>
</dbReference>
<keyword evidence="7 10" id="KW-0324">Glycolysis</keyword>
<evidence type="ECO:0000256" key="7">
    <source>
        <dbReference type="ARBA" id="ARBA00023152"/>
    </source>
</evidence>
<feature type="domain" description="Enolase C-terminal TIM barrel" evidence="11">
    <location>
        <begin position="138"/>
        <end position="424"/>
    </location>
</feature>
<feature type="domain" description="Enolase N-terminal" evidence="12">
    <location>
        <begin position="4"/>
        <end position="133"/>
    </location>
</feature>
<proteinExistence type="inferred from homology"/>
<reference evidence="13 14" key="1">
    <citation type="submission" date="2021-03" db="EMBL/GenBank/DDBJ databases">
        <title>Genomic Encyclopedia of Type Strains, Phase IV (KMG-IV): sequencing the most valuable type-strain genomes for metagenomic binning, comparative biology and taxonomic classification.</title>
        <authorList>
            <person name="Goeker M."/>
        </authorList>
    </citation>
    <scope>NUCLEOTIDE SEQUENCE [LARGE SCALE GENOMIC DNA]</scope>
    <source>
        <strain evidence="13 14">DSM 21600</strain>
    </source>
</reference>
<feature type="binding site" evidence="10">
    <location>
        <position position="284"/>
    </location>
    <ligand>
        <name>Mg(2+)</name>
        <dbReference type="ChEBI" id="CHEBI:18420"/>
    </ligand>
</feature>
<comment type="similarity">
    <text evidence="2 10">Belongs to the enolase family.</text>
</comment>
<evidence type="ECO:0000256" key="10">
    <source>
        <dbReference type="HAMAP-Rule" id="MF_00318"/>
    </source>
</evidence>
<evidence type="ECO:0000256" key="3">
    <source>
        <dbReference type="ARBA" id="ARBA00012058"/>
    </source>
</evidence>
<accession>A0ABS4DWF5</accession>
<dbReference type="InterPro" id="IPR020809">
    <property type="entry name" value="Enolase_CS"/>
</dbReference>
<comment type="cofactor">
    <cofactor evidence="10">
        <name>Mg(2+)</name>
        <dbReference type="ChEBI" id="CHEBI:18420"/>
    </cofactor>
    <text evidence="10">Binds a second Mg(2+) ion via substrate during catalysis.</text>
</comment>
<organism evidence="13 14">
    <name type="scientific">Rhizobium halophytocola</name>
    <dbReference type="NCBI Taxonomy" id="735519"/>
    <lineage>
        <taxon>Bacteria</taxon>
        <taxon>Pseudomonadati</taxon>
        <taxon>Pseudomonadota</taxon>
        <taxon>Alphaproteobacteria</taxon>
        <taxon>Hyphomicrobiales</taxon>
        <taxon>Rhizobiaceae</taxon>
        <taxon>Rhizobium/Agrobacterium group</taxon>
        <taxon>Rhizobium</taxon>
    </lineage>
</organism>
<keyword evidence="10" id="KW-0963">Cytoplasm</keyword>
<evidence type="ECO:0000256" key="2">
    <source>
        <dbReference type="ARBA" id="ARBA00009604"/>
    </source>
</evidence>
<evidence type="ECO:0000259" key="12">
    <source>
        <dbReference type="SMART" id="SM01193"/>
    </source>
</evidence>
<dbReference type="PANTHER" id="PTHR11902">
    <property type="entry name" value="ENOLASE"/>
    <property type="match status" value="1"/>
</dbReference>
<evidence type="ECO:0000256" key="5">
    <source>
        <dbReference type="ARBA" id="ARBA00022525"/>
    </source>
</evidence>
<dbReference type="SUPFAM" id="SSF54826">
    <property type="entry name" value="Enolase N-terminal domain-like"/>
    <property type="match status" value="1"/>
</dbReference>
<dbReference type="Proteomes" id="UP000759443">
    <property type="component" value="Unassembled WGS sequence"/>
</dbReference>
<feature type="binding site" evidence="10">
    <location>
        <position position="241"/>
    </location>
    <ligand>
        <name>Mg(2+)</name>
        <dbReference type="ChEBI" id="CHEBI:18420"/>
    </ligand>
</feature>
<evidence type="ECO:0000313" key="13">
    <source>
        <dbReference type="EMBL" id="MBP1850022.1"/>
    </source>
</evidence>
<keyword evidence="8 10" id="KW-0456">Lyase</keyword>
<dbReference type="RefSeq" id="WP_209943558.1">
    <property type="nucleotide sequence ID" value="NZ_JAGGJU010000003.1"/>
</dbReference>
<dbReference type="PIRSF" id="PIRSF001400">
    <property type="entry name" value="Enolase"/>
    <property type="match status" value="1"/>
</dbReference>
<dbReference type="InterPro" id="IPR036849">
    <property type="entry name" value="Enolase-like_C_sf"/>
</dbReference>
<evidence type="ECO:0000256" key="9">
    <source>
        <dbReference type="ARBA" id="ARBA00045763"/>
    </source>
</evidence>
<keyword evidence="6 10" id="KW-0460">Magnesium</keyword>
<dbReference type="EMBL" id="JAGGJU010000003">
    <property type="protein sequence ID" value="MBP1850022.1"/>
    <property type="molecule type" value="Genomic_DNA"/>
</dbReference>
<evidence type="ECO:0000313" key="14">
    <source>
        <dbReference type="Proteomes" id="UP000759443"/>
    </source>
</evidence>
<comment type="subcellular location">
    <subcellularLocation>
        <location evidence="10">Cytoplasm</location>
    </subcellularLocation>
    <subcellularLocation>
        <location evidence="10">Secreted</location>
    </subcellularLocation>
    <subcellularLocation>
        <location evidence="10">Cell surface</location>
    </subcellularLocation>
    <text evidence="10">Fractions of enolase are present in both the cytoplasm and on the cell surface.</text>
</comment>
<keyword evidence="10" id="KW-0479">Metal-binding</keyword>
<dbReference type="SFLD" id="SFLDG00178">
    <property type="entry name" value="enolase"/>
    <property type="match status" value="1"/>
</dbReference>
<keyword evidence="5 10" id="KW-0964">Secreted</keyword>
<feature type="binding site" evidence="10">
    <location>
        <position position="336"/>
    </location>
    <ligand>
        <name>(2R)-2-phosphoglycerate</name>
        <dbReference type="ChEBI" id="CHEBI:58289"/>
    </ligand>
</feature>
<comment type="caution">
    <text evidence="13">The sequence shown here is derived from an EMBL/GenBank/DDBJ whole genome shotgun (WGS) entry which is preliminary data.</text>
</comment>
<dbReference type="Pfam" id="PF03952">
    <property type="entry name" value="Enolase_N"/>
    <property type="match status" value="1"/>
</dbReference>
<evidence type="ECO:0000256" key="8">
    <source>
        <dbReference type="ARBA" id="ARBA00023239"/>
    </source>
</evidence>
<dbReference type="GO" id="GO:0004634">
    <property type="term" value="F:phosphopyruvate hydratase activity"/>
    <property type="evidence" value="ECO:0007669"/>
    <property type="project" value="UniProtKB-EC"/>
</dbReference>
<dbReference type="PANTHER" id="PTHR11902:SF1">
    <property type="entry name" value="ENOLASE"/>
    <property type="match status" value="1"/>
</dbReference>
<dbReference type="NCBIfam" id="TIGR01060">
    <property type="entry name" value="eno"/>
    <property type="match status" value="1"/>
</dbReference>
<evidence type="ECO:0000256" key="4">
    <source>
        <dbReference type="ARBA" id="ARBA00017068"/>
    </source>
</evidence>
<dbReference type="SFLD" id="SFLDS00001">
    <property type="entry name" value="Enolase"/>
    <property type="match status" value="1"/>
</dbReference>
<dbReference type="SMART" id="SM01192">
    <property type="entry name" value="Enolase_C"/>
    <property type="match status" value="1"/>
</dbReference>
<dbReference type="Pfam" id="PF00113">
    <property type="entry name" value="Enolase_C"/>
    <property type="match status" value="1"/>
</dbReference>
<dbReference type="HAMAP" id="MF_00318">
    <property type="entry name" value="Enolase"/>
    <property type="match status" value="1"/>
</dbReference>
<dbReference type="EC" id="4.2.1.11" evidence="3 10"/>
<evidence type="ECO:0000256" key="6">
    <source>
        <dbReference type="ARBA" id="ARBA00022842"/>
    </source>
</evidence>
<dbReference type="CDD" id="cd03313">
    <property type="entry name" value="enolase"/>
    <property type="match status" value="1"/>
</dbReference>
<dbReference type="InterPro" id="IPR000941">
    <property type="entry name" value="Enolase"/>
</dbReference>
<feature type="binding site" evidence="10">
    <location>
        <position position="311"/>
    </location>
    <ligand>
        <name>Mg(2+)</name>
        <dbReference type="ChEBI" id="CHEBI:18420"/>
    </ligand>
</feature>
<dbReference type="InterPro" id="IPR020810">
    <property type="entry name" value="Enolase_C"/>
</dbReference>
<name>A0ABS4DWF5_9HYPH</name>
<dbReference type="PRINTS" id="PR00148">
    <property type="entry name" value="ENOLASE"/>
</dbReference>
<dbReference type="SFLD" id="SFLDF00002">
    <property type="entry name" value="enolase"/>
    <property type="match status" value="1"/>
</dbReference>
<feature type="binding site" evidence="10">
    <location>
        <position position="387"/>
    </location>
    <ligand>
        <name>(2R)-2-phosphoglycerate</name>
        <dbReference type="ChEBI" id="CHEBI:58289"/>
    </ligand>
</feature>
<comment type="pathway">
    <text evidence="1 10">Carbohydrate degradation; glycolysis; pyruvate from D-glyceraldehyde 3-phosphate: step 4/5.</text>
</comment>
<feature type="active site" description="Proton acceptor" evidence="10">
    <location>
        <position position="336"/>
    </location>
</feature>
<dbReference type="InterPro" id="IPR029017">
    <property type="entry name" value="Enolase-like_N"/>
</dbReference>
<protein>
    <recommendedName>
        <fullName evidence="4 10">Enolase</fullName>
        <ecNumber evidence="3 10">4.2.1.11</ecNumber>
    </recommendedName>
    <alternativeName>
        <fullName evidence="10">2-phospho-D-glycerate hydro-lyase</fullName>
    </alternativeName>
    <alternativeName>
        <fullName evidence="10">2-phosphoglycerate dehydratase</fullName>
    </alternativeName>
</protein>
<dbReference type="Gene3D" id="3.20.20.120">
    <property type="entry name" value="Enolase-like C-terminal domain"/>
    <property type="match status" value="1"/>
</dbReference>
<gene>
    <name evidence="10" type="primary">eno</name>
    <name evidence="13" type="ORF">J2Z17_001443</name>
</gene>
<dbReference type="SMART" id="SM01193">
    <property type="entry name" value="Enolase_N"/>
    <property type="match status" value="1"/>
</dbReference>
<comment type="function">
    <text evidence="9 10">Catalyzes the reversible conversion of 2-phosphoglycerate (2-PG) into phosphoenolpyruvate (PEP). It is essential for the degradation of carbohydrates via glycolysis.</text>
</comment>
<feature type="binding site" evidence="10">
    <location>
        <position position="162"/>
    </location>
    <ligand>
        <name>(2R)-2-phosphoglycerate</name>
        <dbReference type="ChEBI" id="CHEBI:58289"/>
    </ligand>
</feature>
<dbReference type="Gene3D" id="3.30.390.10">
    <property type="entry name" value="Enolase-like, N-terminal domain"/>
    <property type="match status" value="1"/>
</dbReference>
<feature type="binding site" evidence="10">
    <location>
        <position position="366"/>
    </location>
    <ligand>
        <name>(2R)-2-phosphoglycerate</name>
        <dbReference type="ChEBI" id="CHEBI:58289"/>
    </ligand>
</feature>
<dbReference type="InterPro" id="IPR020811">
    <property type="entry name" value="Enolase_N"/>
</dbReference>
<feature type="binding site" evidence="10">
    <location>
        <position position="365"/>
    </location>
    <ligand>
        <name>(2R)-2-phosphoglycerate</name>
        <dbReference type="ChEBI" id="CHEBI:58289"/>
    </ligand>
</feature>
<sequence length="424" mass="44978">MTAITDIIGREILDSRGNPTVEVDVYLEDGSMGRAAVPSGASTGAHEAVELRDGGSRYHGKGVEKAVEAVNTELFDAIGGHDAENQIQIDNIMLELDGTPNKGRLGANAILGVSLAVAKAAAESAGLPLYRYVGGANAHVLPVPMMNIINGGAHADNPIDFQEFMIMPVGADTLRDAVRMGSEVFHVLKKELSAKGLNTNVGDEGGFAPDLKSAPEALDLIMKAIEKAGYKPGEDICLALDPASTEFFKDGKYDLQGEGRVLESAEMAAYYAELVAKYPIISIEDGMAEDDWDGWKTLTEMIGSKCQLVGDDLFVTNSQRLRDGIKMGVANSILIKVNQIGSLSETLDAVQTAHMAGYSAVMSHRSGETEDSTIADLAVATNCGQIKTGSLSRSDRLAKYNQLIRIEEGLGPQAVYAGTSILKA</sequence>
<evidence type="ECO:0000259" key="11">
    <source>
        <dbReference type="SMART" id="SM01192"/>
    </source>
</evidence>